<proteinExistence type="predicted"/>
<reference evidence="1" key="1">
    <citation type="submission" date="2009-01" db="EMBL/GenBank/DDBJ databases">
        <title>Complete sequence of chromosome Cyanothece sp. PCC 7425.</title>
        <authorList>
            <consortium name="US DOE Joint Genome Institute"/>
            <person name="Lucas S."/>
            <person name="Copeland A."/>
            <person name="Lapidus A."/>
            <person name="Glavina del Rio T."/>
            <person name="Dalin E."/>
            <person name="Tice H."/>
            <person name="Bruce D."/>
            <person name="Goodwin L."/>
            <person name="Pitluck S."/>
            <person name="Sims D."/>
            <person name="Meineke L."/>
            <person name="Brettin T."/>
            <person name="Detter J.C."/>
            <person name="Han C."/>
            <person name="Larimer F."/>
            <person name="Land M."/>
            <person name="Hauser L."/>
            <person name="Kyrpides N."/>
            <person name="Ovchinnikova G."/>
            <person name="Liberton M."/>
            <person name="Stoeckel J."/>
            <person name="Banerjee A."/>
            <person name="Singh A."/>
            <person name="Page L."/>
            <person name="Sato H."/>
            <person name="Zhao L."/>
            <person name="Sherman L."/>
            <person name="Pakrasi H."/>
            <person name="Richardson P."/>
        </authorList>
    </citation>
    <scope>NUCLEOTIDE SEQUENCE</scope>
    <source>
        <strain evidence="1">PCC 7425</strain>
    </source>
</reference>
<name>B8HWN2_CYAP4</name>
<dbReference type="EMBL" id="CP001344">
    <property type="protein sequence ID" value="ACL46458.1"/>
    <property type="molecule type" value="Genomic_DNA"/>
</dbReference>
<gene>
    <name evidence="1" type="ordered locus">Cyan7425_4144</name>
</gene>
<dbReference type="KEGG" id="cyn:Cyan7425_4144"/>
<organism evidence="1">
    <name type="scientific">Cyanothece sp. (strain PCC 7425 / ATCC 29141)</name>
    <dbReference type="NCBI Taxonomy" id="395961"/>
    <lineage>
        <taxon>Bacteria</taxon>
        <taxon>Bacillati</taxon>
        <taxon>Cyanobacteriota</taxon>
        <taxon>Cyanophyceae</taxon>
        <taxon>Gomontiellales</taxon>
        <taxon>Cyanothecaceae</taxon>
        <taxon>Cyanothece</taxon>
    </lineage>
</organism>
<protein>
    <submittedName>
        <fullName evidence="1">Uncharacterized protein</fullName>
    </submittedName>
</protein>
<dbReference type="AlphaFoldDB" id="B8HWN2"/>
<evidence type="ECO:0000313" key="1">
    <source>
        <dbReference type="EMBL" id="ACL46458.1"/>
    </source>
</evidence>
<accession>B8HWN2</accession>
<dbReference type="HOGENOM" id="CLU_1270556_0_0_3"/>
<sequence>MYDGTDISKTQDPSFAENKPKANLVLGSSVLRVSVHDSTGRIISDSLQSVATDRRNEDPTYQMLLETIVTDLQEQEGLGSVKGLTINEIRDLKGGLGYSAIRDRLLLMVANGKIACIPGSGRRPSYYCLPHQLESLQSEYQISSEELDSKDHSSLSLSDEEVARQRALDKIDGLKTGLLNRMSDLMVQVKQIERQLEELDLDKKILCSYENVLDKYL</sequence>
<dbReference type="OrthoDB" id="10019664at2"/>